<comment type="similarity">
    <text evidence="1">Belongs to the thioesterase family.</text>
</comment>
<dbReference type="PANTHER" id="PTHR11487">
    <property type="entry name" value="THIOESTERASE"/>
    <property type="match status" value="1"/>
</dbReference>
<reference evidence="5" key="1">
    <citation type="journal article" date="2014" name="Genome Announc.">
        <title>Full-genome sequence of the plant growth-promoting bacterium Pseudomonas protegens CHA0.</title>
        <authorList>
            <person name="Jousset A."/>
            <person name="Schuldes J."/>
            <person name="Keel C."/>
            <person name="Maurhofer M."/>
            <person name="Daniel R."/>
            <person name="Scheu S."/>
            <person name="Thuermer A."/>
        </authorList>
    </citation>
    <scope>NUCLEOTIDE SEQUENCE [LARGE SCALE GENOMIC DNA]</scope>
    <source>
        <strain evidence="5">DSM 19095 / LMG 27888 / CFBP 6595 / CHA0</strain>
    </source>
</reference>
<keyword evidence="2 4" id="KW-0378">Hydrolase</keyword>
<dbReference type="InterPro" id="IPR020802">
    <property type="entry name" value="TesA-like"/>
</dbReference>
<dbReference type="Pfam" id="PF00975">
    <property type="entry name" value="Thioesterase"/>
    <property type="match status" value="1"/>
</dbReference>
<dbReference type="eggNOG" id="COG3208">
    <property type="taxonomic scope" value="Bacteria"/>
</dbReference>
<evidence type="ECO:0000313" key="4">
    <source>
        <dbReference type="EMBL" id="AGL84621.1"/>
    </source>
</evidence>
<evidence type="ECO:0000259" key="3">
    <source>
        <dbReference type="SMART" id="SM00824"/>
    </source>
</evidence>
<evidence type="ECO:0000313" key="5">
    <source>
        <dbReference type="Proteomes" id="UP000013940"/>
    </source>
</evidence>
<dbReference type="InterPro" id="IPR001031">
    <property type="entry name" value="Thioesterase"/>
</dbReference>
<dbReference type="Proteomes" id="UP000013940">
    <property type="component" value="Chromosome"/>
</dbReference>
<protein>
    <submittedName>
        <fullName evidence="4">Gramicidin S biosynthesis protein GrsT</fullName>
        <ecNumber evidence="4">3.1.2.-</ecNumber>
    </submittedName>
</protein>
<evidence type="ECO:0000256" key="1">
    <source>
        <dbReference type="ARBA" id="ARBA00007169"/>
    </source>
</evidence>
<dbReference type="SMART" id="SM00824">
    <property type="entry name" value="PKS_TE"/>
    <property type="match status" value="1"/>
</dbReference>
<accession>A0A2C9ELW7</accession>
<sequence length="260" mass="28570">MGTPSRVAKDAWFPYASRPRGKMRLFTFPYAGSGASVFHRWFLPLYDQVDLYALQLPGREGRSQEACYSDMQAAANDVADCLEQFGDDIPCCFFGHSMGALLAFAVAGVLQERRLPMPQQLMLSGMVAPHVRQRVAPLHQLPAEQAIAALQAMGGVPAVVLAEEDLMQMYLPIIQADIQMVYSYAGAQPQPLDTRMICLSGAQDLIAPPAQMQQWRRYTLGGFEQFVFAGGHFFLDAQVMSRVKTVLGSALHNQPGSLAV</sequence>
<proteinExistence type="inferred from homology"/>
<dbReference type="KEGG" id="pprc:PFLCHA0_c28510"/>
<dbReference type="GO" id="GO:0008610">
    <property type="term" value="P:lipid biosynthetic process"/>
    <property type="evidence" value="ECO:0007669"/>
    <property type="project" value="TreeGrafter"/>
</dbReference>
<dbReference type="SUPFAM" id="SSF53474">
    <property type="entry name" value="alpha/beta-Hydrolases"/>
    <property type="match status" value="1"/>
</dbReference>
<dbReference type="GeneID" id="57475844"/>
<dbReference type="GO" id="GO:0016787">
    <property type="term" value="F:hydrolase activity"/>
    <property type="evidence" value="ECO:0007669"/>
    <property type="project" value="UniProtKB-KW"/>
</dbReference>
<evidence type="ECO:0000256" key="2">
    <source>
        <dbReference type="ARBA" id="ARBA00022801"/>
    </source>
</evidence>
<dbReference type="AlphaFoldDB" id="A0A2C9ELW7"/>
<dbReference type="EC" id="3.1.2.-" evidence="4"/>
<feature type="domain" description="Thioesterase TesA-like" evidence="3">
    <location>
        <begin position="26"/>
        <end position="247"/>
    </location>
</feature>
<name>A0A2C9ELW7_PSEPH</name>
<dbReference type="RefSeq" id="WP_011061085.1">
    <property type="nucleotide sequence ID" value="NC_021237.1"/>
</dbReference>
<dbReference type="EMBL" id="CP003190">
    <property type="protein sequence ID" value="AGL84621.1"/>
    <property type="molecule type" value="Genomic_DNA"/>
</dbReference>
<dbReference type="InterPro" id="IPR012223">
    <property type="entry name" value="TEII"/>
</dbReference>
<dbReference type="PANTHER" id="PTHR11487:SF0">
    <property type="entry name" value="S-ACYL FATTY ACID SYNTHASE THIOESTERASE, MEDIUM CHAIN"/>
    <property type="match status" value="1"/>
</dbReference>
<dbReference type="Gene3D" id="3.40.50.1820">
    <property type="entry name" value="alpha/beta hydrolase"/>
    <property type="match status" value="1"/>
</dbReference>
<organism evidence="4 5">
    <name type="scientific">Pseudomonas protegens (strain DSM 19095 / LMG 27888 / CFBP 6595 / CHA0)</name>
    <dbReference type="NCBI Taxonomy" id="1124983"/>
    <lineage>
        <taxon>Bacteria</taxon>
        <taxon>Pseudomonadati</taxon>
        <taxon>Pseudomonadota</taxon>
        <taxon>Gammaproteobacteria</taxon>
        <taxon>Pseudomonadales</taxon>
        <taxon>Pseudomonadaceae</taxon>
        <taxon>Pseudomonas</taxon>
    </lineage>
</organism>
<dbReference type="SMR" id="A0A2C9ELW7"/>
<dbReference type="InterPro" id="IPR029058">
    <property type="entry name" value="AB_hydrolase_fold"/>
</dbReference>
<gene>
    <name evidence="4" type="primary">grsT1</name>
    <name evidence="4" type="ORF">PFLCHA0_c28510</name>
</gene>
<dbReference type="HOGENOM" id="CLU_070456_1_1_6"/>